<reference evidence="2" key="2">
    <citation type="submission" date="2022-01" db="EMBL/GenBank/DDBJ databases">
        <authorList>
            <person name="Yamashiro T."/>
            <person name="Shiraishi A."/>
            <person name="Satake H."/>
            <person name="Nakayama K."/>
        </authorList>
    </citation>
    <scope>NUCLEOTIDE SEQUENCE</scope>
</reference>
<sequence>MLGLKRLHGFLEVTAAQVHNGNYAKEKNKEKMRSKLGVCYFLALQMNIATFSQYPMLKSMFAAIETRFGGNASTKKTQKTLLKQYAARPSVYTGQVHSLHCQVVSSSDNTVYAFMVENLNGYNVLHQDLEQIHKDDLEAMDMSESSHLLCVRAKKSTHQMTGKRFSLMSIKKQGRSVQKSRQHQEARKQRRHFQGNVALMCNLSYSGLDEFKEPEFKGYGPENSKKESNVGYEKESDNSKENSDKSLVKEHESQYLLVDPNLSMERFAVGPLFVDSSSMSSRLKFLKAKL</sequence>
<feature type="region of interest" description="Disordered" evidence="1">
    <location>
        <begin position="171"/>
        <end position="191"/>
    </location>
</feature>
<dbReference type="Proteomes" id="UP001151760">
    <property type="component" value="Unassembled WGS sequence"/>
</dbReference>
<protein>
    <submittedName>
        <fullName evidence="2">Uncharacterized protein</fullName>
    </submittedName>
</protein>
<name>A0ABQ5D3S1_9ASTR</name>
<feature type="compositionally biased region" description="Basic residues" evidence="1">
    <location>
        <begin position="172"/>
        <end position="181"/>
    </location>
</feature>
<organism evidence="2 3">
    <name type="scientific">Tanacetum coccineum</name>
    <dbReference type="NCBI Taxonomy" id="301880"/>
    <lineage>
        <taxon>Eukaryota</taxon>
        <taxon>Viridiplantae</taxon>
        <taxon>Streptophyta</taxon>
        <taxon>Embryophyta</taxon>
        <taxon>Tracheophyta</taxon>
        <taxon>Spermatophyta</taxon>
        <taxon>Magnoliopsida</taxon>
        <taxon>eudicotyledons</taxon>
        <taxon>Gunneridae</taxon>
        <taxon>Pentapetalae</taxon>
        <taxon>asterids</taxon>
        <taxon>campanulids</taxon>
        <taxon>Asterales</taxon>
        <taxon>Asteraceae</taxon>
        <taxon>Asteroideae</taxon>
        <taxon>Anthemideae</taxon>
        <taxon>Anthemidinae</taxon>
        <taxon>Tanacetum</taxon>
    </lineage>
</organism>
<feature type="compositionally biased region" description="Basic and acidic residues" evidence="1">
    <location>
        <begin position="223"/>
        <end position="247"/>
    </location>
</feature>
<evidence type="ECO:0000313" key="3">
    <source>
        <dbReference type="Proteomes" id="UP001151760"/>
    </source>
</evidence>
<keyword evidence="3" id="KW-1185">Reference proteome</keyword>
<evidence type="ECO:0000256" key="1">
    <source>
        <dbReference type="SAM" id="MobiDB-lite"/>
    </source>
</evidence>
<gene>
    <name evidence="2" type="ORF">Tco_0923255</name>
</gene>
<evidence type="ECO:0000313" key="2">
    <source>
        <dbReference type="EMBL" id="GJT32836.1"/>
    </source>
</evidence>
<feature type="region of interest" description="Disordered" evidence="1">
    <location>
        <begin position="216"/>
        <end position="247"/>
    </location>
</feature>
<proteinExistence type="predicted"/>
<dbReference type="EMBL" id="BQNB010014825">
    <property type="protein sequence ID" value="GJT32836.1"/>
    <property type="molecule type" value="Genomic_DNA"/>
</dbReference>
<reference evidence="2" key="1">
    <citation type="journal article" date="2022" name="Int. J. Mol. Sci.">
        <title>Draft Genome of Tanacetum Coccineum: Genomic Comparison of Closely Related Tanacetum-Family Plants.</title>
        <authorList>
            <person name="Yamashiro T."/>
            <person name="Shiraishi A."/>
            <person name="Nakayama K."/>
            <person name="Satake H."/>
        </authorList>
    </citation>
    <scope>NUCLEOTIDE SEQUENCE</scope>
</reference>
<comment type="caution">
    <text evidence="2">The sequence shown here is derived from an EMBL/GenBank/DDBJ whole genome shotgun (WGS) entry which is preliminary data.</text>
</comment>
<accession>A0ABQ5D3S1</accession>